<protein>
    <submittedName>
        <fullName evidence="2">DNA-binding ferritin-like protein (Dps family)</fullName>
    </submittedName>
</protein>
<feature type="transmembrane region" description="Helical" evidence="1">
    <location>
        <begin position="138"/>
        <end position="157"/>
    </location>
</feature>
<proteinExistence type="predicted"/>
<keyword evidence="1" id="KW-0812">Transmembrane</keyword>
<dbReference type="RefSeq" id="WP_307357010.1">
    <property type="nucleotide sequence ID" value="NZ_BAAACJ010000051.1"/>
</dbReference>
<reference evidence="2 3" key="1">
    <citation type="submission" date="2023-07" db="EMBL/GenBank/DDBJ databases">
        <title>Genomic Encyclopedia of Type Strains, Phase IV (KMG-IV): sequencing the most valuable type-strain genomes for metagenomic binning, comparative biology and taxonomic classification.</title>
        <authorList>
            <person name="Goeker M."/>
        </authorList>
    </citation>
    <scope>NUCLEOTIDE SEQUENCE [LARGE SCALE GENOMIC DNA]</scope>
    <source>
        <strain evidence="2 3">DSM 1400</strain>
    </source>
</reference>
<keyword evidence="3" id="KW-1185">Reference proteome</keyword>
<dbReference type="Pfam" id="PF06304">
    <property type="entry name" value="DUF1048"/>
    <property type="match status" value="1"/>
</dbReference>
<evidence type="ECO:0000256" key="1">
    <source>
        <dbReference type="SAM" id="Phobius"/>
    </source>
</evidence>
<feature type="transmembrane region" description="Helical" evidence="1">
    <location>
        <begin position="164"/>
        <end position="184"/>
    </location>
</feature>
<evidence type="ECO:0000313" key="2">
    <source>
        <dbReference type="EMBL" id="MDQ0480823.1"/>
    </source>
</evidence>
<sequence length="221" mass="25963">MKDSKKQLKKNLLNIQKLKGDYDKCFSNLALYIRCELTEEDGEEVINDVLEILLGAQSRNEDVHSVIGDDYKTFCDDIINSYRENCKFYFLRELKDMIPVFFKMLLFFISLDILTNINFKNFSFYNLRLTNYNLTLQPFLSCIIGVILALFIIKILANNSTKIFFIKTFLLQFLGIFLIVYLGIKFRKFILISIPNMLVLSILAILILFIYTIIMHKQIKN</sequence>
<evidence type="ECO:0000313" key="3">
    <source>
        <dbReference type="Proteomes" id="UP001224418"/>
    </source>
</evidence>
<dbReference type="EMBL" id="JAUSWN010000029">
    <property type="protein sequence ID" value="MDQ0480823.1"/>
    <property type="molecule type" value="Genomic_DNA"/>
</dbReference>
<keyword evidence="1" id="KW-0472">Membrane</keyword>
<feature type="transmembrane region" description="Helical" evidence="1">
    <location>
        <begin position="100"/>
        <end position="118"/>
    </location>
</feature>
<comment type="caution">
    <text evidence="2">The sequence shown here is derived from an EMBL/GenBank/DDBJ whole genome shotgun (WGS) entry which is preliminary data.</text>
</comment>
<organism evidence="2 3">
    <name type="scientific">Hathewaya limosa</name>
    <name type="common">Clostridium limosum</name>
    <dbReference type="NCBI Taxonomy" id="1536"/>
    <lineage>
        <taxon>Bacteria</taxon>
        <taxon>Bacillati</taxon>
        <taxon>Bacillota</taxon>
        <taxon>Clostridia</taxon>
        <taxon>Eubacteriales</taxon>
        <taxon>Clostridiaceae</taxon>
        <taxon>Hathewaya</taxon>
    </lineage>
</organism>
<feature type="transmembrane region" description="Helical" evidence="1">
    <location>
        <begin position="190"/>
        <end position="214"/>
    </location>
</feature>
<accession>A0ABU0JUP1</accession>
<keyword evidence="1" id="KW-1133">Transmembrane helix</keyword>
<dbReference type="SUPFAM" id="SSF158560">
    <property type="entry name" value="BH3980-like"/>
    <property type="match status" value="1"/>
</dbReference>
<gene>
    <name evidence="2" type="ORF">QOZ93_002573</name>
</gene>
<dbReference type="Proteomes" id="UP001224418">
    <property type="component" value="Unassembled WGS sequence"/>
</dbReference>
<dbReference type="Gene3D" id="1.10.1900.10">
    <property type="entry name" value="c-terminal domain of poly(a) binding protein"/>
    <property type="match status" value="1"/>
</dbReference>
<dbReference type="InterPro" id="IPR008316">
    <property type="entry name" value="UCP029876"/>
</dbReference>
<name>A0ABU0JUP1_HATLI</name>